<gene>
    <name evidence="4" type="ORF">EG240_03460</name>
</gene>
<dbReference type="AlphaFoldDB" id="A0A3P3WD18"/>
<protein>
    <submittedName>
        <fullName evidence="4">NADAR family protein</fullName>
    </submittedName>
</protein>
<dbReference type="RefSeq" id="WP_125017463.1">
    <property type="nucleotide sequence ID" value="NZ_RQVQ01000006.1"/>
</dbReference>
<dbReference type="Gene3D" id="1.10.357.40">
    <property type="entry name" value="YbiA-like"/>
    <property type="match status" value="1"/>
</dbReference>
<keyword evidence="5" id="KW-1185">Reference proteome</keyword>
<evidence type="ECO:0000256" key="2">
    <source>
        <dbReference type="ARBA" id="ARBA00000751"/>
    </source>
</evidence>
<evidence type="ECO:0000313" key="4">
    <source>
        <dbReference type="EMBL" id="RRJ92247.1"/>
    </source>
</evidence>
<dbReference type="Proteomes" id="UP000275719">
    <property type="component" value="Unassembled WGS sequence"/>
</dbReference>
<evidence type="ECO:0000256" key="1">
    <source>
        <dbReference type="ARBA" id="ARBA00000022"/>
    </source>
</evidence>
<comment type="catalytic activity">
    <reaction evidence="1">
        <text>5-amino-6-(5-phospho-D-ribosylamino)uracil + H2O = 5,6-diaminouracil + D-ribose 5-phosphate</text>
        <dbReference type="Rhea" id="RHEA:55020"/>
        <dbReference type="ChEBI" id="CHEBI:15377"/>
        <dbReference type="ChEBI" id="CHEBI:46252"/>
        <dbReference type="ChEBI" id="CHEBI:58453"/>
        <dbReference type="ChEBI" id="CHEBI:78346"/>
    </reaction>
</comment>
<evidence type="ECO:0000313" key="5">
    <source>
        <dbReference type="Proteomes" id="UP000275719"/>
    </source>
</evidence>
<reference evidence="4 5" key="1">
    <citation type="submission" date="2018-11" db="EMBL/GenBank/DDBJ databases">
        <title>Flavobacterium sp. nov., YIM 102701-2 draft genome.</title>
        <authorList>
            <person name="Li G."/>
            <person name="Jiang Y."/>
        </authorList>
    </citation>
    <scope>NUCLEOTIDE SEQUENCE [LARGE SCALE GENOMIC DNA]</scope>
    <source>
        <strain evidence="4 5">YIM 102701-2</strain>
    </source>
</reference>
<proteinExistence type="predicted"/>
<accession>A0A3P3WD18</accession>
<dbReference type="NCBIfam" id="TIGR02464">
    <property type="entry name" value="ribofla_fusion"/>
    <property type="match status" value="1"/>
</dbReference>
<organism evidence="4 5">
    <name type="scientific">Paenimyroides tangerinum</name>
    <dbReference type="NCBI Taxonomy" id="2488728"/>
    <lineage>
        <taxon>Bacteria</taxon>
        <taxon>Pseudomonadati</taxon>
        <taxon>Bacteroidota</taxon>
        <taxon>Flavobacteriia</taxon>
        <taxon>Flavobacteriales</taxon>
        <taxon>Flavobacteriaceae</taxon>
        <taxon>Paenimyroides</taxon>
    </lineage>
</organism>
<dbReference type="OrthoDB" id="67297at2"/>
<comment type="caution">
    <text evidence="4">The sequence shown here is derived from an EMBL/GenBank/DDBJ whole genome shotgun (WGS) entry which is preliminary data.</text>
</comment>
<dbReference type="EMBL" id="RQVQ01000006">
    <property type="protein sequence ID" value="RRJ92247.1"/>
    <property type="molecule type" value="Genomic_DNA"/>
</dbReference>
<dbReference type="SUPFAM" id="SSF143990">
    <property type="entry name" value="YbiA-like"/>
    <property type="match status" value="1"/>
</dbReference>
<dbReference type="InterPro" id="IPR012816">
    <property type="entry name" value="NADAR"/>
</dbReference>
<name>A0A3P3WD18_9FLAO</name>
<feature type="domain" description="NADAR" evidence="3">
    <location>
        <begin position="22"/>
        <end position="179"/>
    </location>
</feature>
<dbReference type="Pfam" id="PF08719">
    <property type="entry name" value="NADAR"/>
    <property type="match status" value="1"/>
</dbReference>
<dbReference type="CDD" id="cd15457">
    <property type="entry name" value="NADAR"/>
    <property type="match status" value="1"/>
</dbReference>
<dbReference type="InterPro" id="IPR037238">
    <property type="entry name" value="YbiA-like_sf"/>
</dbReference>
<comment type="catalytic activity">
    <reaction evidence="2">
        <text>2,5-diamino-6-hydroxy-4-(5-phosphoribosylamino)-pyrimidine + H2O = 2,5,6-triamino-4-hydroxypyrimidine + D-ribose 5-phosphate</text>
        <dbReference type="Rhea" id="RHEA:23436"/>
        <dbReference type="ChEBI" id="CHEBI:15377"/>
        <dbReference type="ChEBI" id="CHEBI:58614"/>
        <dbReference type="ChEBI" id="CHEBI:78346"/>
        <dbReference type="ChEBI" id="CHEBI:137796"/>
    </reaction>
</comment>
<sequence length="180" mass="21206">MKHDLEQTKKHFDDAENLDLLFFWGHTENKNHVTKACLSQWYESDFAINDIIYFTAEHYMMAEKAKLFNNIEIHDEILITKKQGKVKELGRQITNFKQEVWDAYKYKIVVEGNLHKFKQNEKLKTFLLNTKNQILVEASPVDNIWGIGLTAENQDAKNPYLWQGENLLGFALMEVRDLLK</sequence>
<evidence type="ECO:0000259" key="3">
    <source>
        <dbReference type="Pfam" id="PF08719"/>
    </source>
</evidence>